<dbReference type="EMBL" id="JAJNAG010000055">
    <property type="protein sequence ID" value="MCD1127455.1"/>
    <property type="molecule type" value="Genomic_DNA"/>
</dbReference>
<name>A0A9X1N083_9GAMM</name>
<sequence>MFDKIFSIGFKEYSGRNGMMMLILPMHTAGRPFVLKLFEHRASASAVQTGFACLSGS</sequence>
<dbReference type="Proteomes" id="UP001139171">
    <property type="component" value="Unassembled WGS sequence"/>
</dbReference>
<reference evidence="1" key="1">
    <citation type="submission" date="2021-11" db="EMBL/GenBank/DDBJ databases">
        <title>Jinshanibacter sp. isolated from one year old Eriocheir sinensis.</title>
        <authorList>
            <person name="Li J.-Y."/>
            <person name="He W."/>
            <person name="Gao T.-H."/>
        </authorList>
    </citation>
    <scope>NUCLEOTIDE SEQUENCE</scope>
    <source>
        <strain evidence="1">LJY008</strain>
    </source>
</reference>
<accession>A0A9X1N083</accession>
<dbReference type="RefSeq" id="WP_230611317.1">
    <property type="nucleotide sequence ID" value="NZ_JAJNAG010000055.1"/>
</dbReference>
<proteinExistence type="predicted"/>
<keyword evidence="2" id="KW-1185">Reference proteome</keyword>
<comment type="caution">
    <text evidence="1">The sequence shown here is derived from an EMBL/GenBank/DDBJ whole genome shotgun (WGS) entry which is preliminary data.</text>
</comment>
<dbReference type="AlphaFoldDB" id="A0A9X1N083"/>
<evidence type="ECO:0000313" key="2">
    <source>
        <dbReference type="Proteomes" id="UP001139171"/>
    </source>
</evidence>
<gene>
    <name evidence="1" type="ORF">LPW36_15880</name>
</gene>
<protein>
    <submittedName>
        <fullName evidence="1">Uncharacterized protein</fullName>
    </submittedName>
</protein>
<organism evidence="1 2">
    <name type="scientific">Limnobaculum eriocheiris</name>
    <dbReference type="NCBI Taxonomy" id="2897391"/>
    <lineage>
        <taxon>Bacteria</taxon>
        <taxon>Pseudomonadati</taxon>
        <taxon>Pseudomonadota</taxon>
        <taxon>Gammaproteobacteria</taxon>
        <taxon>Enterobacterales</taxon>
        <taxon>Budviciaceae</taxon>
        <taxon>Limnobaculum</taxon>
    </lineage>
</organism>
<evidence type="ECO:0000313" key="1">
    <source>
        <dbReference type="EMBL" id="MCD1127455.1"/>
    </source>
</evidence>